<organism evidence="5 6">
    <name type="scientific">Staphylococcus gallinarum</name>
    <dbReference type="NCBI Taxonomy" id="1293"/>
    <lineage>
        <taxon>Bacteria</taxon>
        <taxon>Bacillati</taxon>
        <taxon>Bacillota</taxon>
        <taxon>Bacilli</taxon>
        <taxon>Bacillales</taxon>
        <taxon>Staphylococcaceae</taxon>
        <taxon>Staphylococcus</taxon>
    </lineage>
</organism>
<name>A0A380FJS5_STAGA</name>
<keyword evidence="3" id="KW-0472">Membrane</keyword>
<dbReference type="SUPFAM" id="SSF50156">
    <property type="entry name" value="PDZ domain-like"/>
    <property type="match status" value="1"/>
</dbReference>
<accession>A0A380FJS5</accession>
<evidence type="ECO:0000256" key="4">
    <source>
        <dbReference type="SAM" id="MobiDB-lite"/>
    </source>
</evidence>
<evidence type="ECO:0000313" key="5">
    <source>
        <dbReference type="EMBL" id="SUM33586.1"/>
    </source>
</evidence>
<evidence type="ECO:0000256" key="3">
    <source>
        <dbReference type="ARBA" id="ARBA00022989"/>
    </source>
</evidence>
<dbReference type="AlphaFoldDB" id="A0A380FJS5"/>
<dbReference type="InterPro" id="IPR036034">
    <property type="entry name" value="PDZ_sf"/>
</dbReference>
<feature type="region of interest" description="Disordered" evidence="4">
    <location>
        <begin position="27"/>
        <end position="59"/>
    </location>
</feature>
<dbReference type="Gene3D" id="2.30.42.10">
    <property type="match status" value="1"/>
</dbReference>
<feature type="compositionally biased region" description="Basic and acidic residues" evidence="4">
    <location>
        <begin position="27"/>
        <end position="37"/>
    </location>
</feature>
<keyword evidence="1" id="KW-0645">Protease</keyword>
<dbReference type="Proteomes" id="UP000255277">
    <property type="component" value="Unassembled WGS sequence"/>
</dbReference>
<sequence>MSDPILYQNKKPGDSVTLTIERDGKEKSIDVKLKEQKSQTTQSSDDTESNRESGSSIFE</sequence>
<evidence type="ECO:0000256" key="1">
    <source>
        <dbReference type="ARBA" id="ARBA00022670"/>
    </source>
</evidence>
<gene>
    <name evidence="5" type="ORF">NCTC12195_03051</name>
</gene>
<evidence type="ECO:0000256" key="2">
    <source>
        <dbReference type="ARBA" id="ARBA00022692"/>
    </source>
</evidence>
<keyword evidence="2" id="KW-0812">Transmembrane</keyword>
<proteinExistence type="predicted"/>
<reference evidence="5 6" key="1">
    <citation type="submission" date="2018-06" db="EMBL/GenBank/DDBJ databases">
        <authorList>
            <consortium name="Pathogen Informatics"/>
            <person name="Doyle S."/>
        </authorList>
    </citation>
    <scope>NUCLEOTIDE SEQUENCE [LARGE SCALE GENOMIC DNA]</scope>
    <source>
        <strain evidence="5 6">NCTC12195</strain>
    </source>
</reference>
<protein>
    <submittedName>
        <fullName evidence="5">Proteinase</fullName>
    </submittedName>
</protein>
<keyword evidence="3" id="KW-1133">Transmembrane helix</keyword>
<keyword evidence="1" id="KW-0378">Hydrolase</keyword>
<dbReference type="EMBL" id="UHDK01000001">
    <property type="protein sequence ID" value="SUM33586.1"/>
    <property type="molecule type" value="Genomic_DNA"/>
</dbReference>
<evidence type="ECO:0000313" key="6">
    <source>
        <dbReference type="Proteomes" id="UP000255277"/>
    </source>
</evidence>